<evidence type="ECO:0000313" key="2">
    <source>
        <dbReference type="Proteomes" id="UP000543556"/>
    </source>
</evidence>
<organism evidence="1 2">
    <name type="scientific">Arthrobacter wenxiniae</name>
    <dbReference type="NCBI Taxonomy" id="2713570"/>
    <lineage>
        <taxon>Bacteria</taxon>
        <taxon>Bacillati</taxon>
        <taxon>Actinomycetota</taxon>
        <taxon>Actinomycetes</taxon>
        <taxon>Micrococcales</taxon>
        <taxon>Micrococcaceae</taxon>
        <taxon>Arthrobacter</taxon>
    </lineage>
</organism>
<gene>
    <name evidence="1" type="ORF">G6034_16140</name>
</gene>
<keyword evidence="2" id="KW-1185">Reference proteome</keyword>
<proteinExistence type="predicted"/>
<name>A0A7Y7IJ67_9MICC</name>
<dbReference type="EMBL" id="JAAMFM010000031">
    <property type="protein sequence ID" value="NVM96410.1"/>
    <property type="molecule type" value="Genomic_DNA"/>
</dbReference>
<dbReference type="AlphaFoldDB" id="A0A7Y7IJ67"/>
<accession>A0A7Y7IJ67</accession>
<protein>
    <recommendedName>
        <fullName evidence="3">GAF domain-containing protein</fullName>
    </recommendedName>
</protein>
<dbReference type="Proteomes" id="UP000543556">
    <property type="component" value="Unassembled WGS sequence"/>
</dbReference>
<sequence>MQSVRGAARLNRLPRQQQHQRQLEKAVLASLKSISDVTHIDLTEIGGCVYTVRRRLWPFRHRRLRRVVRYRLNEHPQGSGIQWSDRKGVVGQAMRDVAPRHFDWREVAAAWKRPENVPWEAHASLPEAAGRGFSYDEFRKVARKYSEGLAVPIVSDGQGRFRGGLALHFR</sequence>
<evidence type="ECO:0000313" key="1">
    <source>
        <dbReference type="EMBL" id="NVM96410.1"/>
    </source>
</evidence>
<reference evidence="1 2" key="1">
    <citation type="submission" date="2020-02" db="EMBL/GenBank/DDBJ databases">
        <title>Genome sequence of strain AETb3-4.</title>
        <authorList>
            <person name="Gao J."/>
            <person name="Zhang X."/>
        </authorList>
    </citation>
    <scope>NUCLEOTIDE SEQUENCE [LARGE SCALE GENOMIC DNA]</scope>
    <source>
        <strain evidence="1 2">AETb3-4</strain>
    </source>
</reference>
<evidence type="ECO:0008006" key="3">
    <source>
        <dbReference type="Google" id="ProtNLM"/>
    </source>
</evidence>
<comment type="caution">
    <text evidence="1">The sequence shown here is derived from an EMBL/GenBank/DDBJ whole genome shotgun (WGS) entry which is preliminary data.</text>
</comment>